<dbReference type="GeneID" id="26632720"/>
<organism evidence="1 2">
    <name type="scientific">Pseudomonas phage vB_PaeM_PS24</name>
    <dbReference type="NCBI Taxonomy" id="1542092"/>
    <lineage>
        <taxon>Viruses</taxon>
        <taxon>Duplodnaviria</taxon>
        <taxon>Heunggongvirae</taxon>
        <taxon>Uroviricota</taxon>
        <taxon>Caudoviricetes</taxon>
        <taxon>Vandenendeviridae</taxon>
        <taxon>Nankokuvirus</taxon>
        <taxon>Nankokuvirus PS24</taxon>
    </lineage>
</organism>
<gene>
    <name evidence="1" type="ORF">vB_PaeM_PS2400144</name>
</gene>
<evidence type="ECO:0000313" key="2">
    <source>
        <dbReference type="Proteomes" id="UP000203203"/>
    </source>
</evidence>
<dbReference type="EMBL" id="KM434186">
    <property type="protein sequence ID" value="AIW01846.1"/>
    <property type="molecule type" value="Genomic_DNA"/>
</dbReference>
<accession>A0A0K0L9N7</accession>
<proteinExistence type="predicted"/>
<dbReference type="Proteomes" id="UP000203203">
    <property type="component" value="Segment"/>
</dbReference>
<evidence type="ECO:0000313" key="1">
    <source>
        <dbReference type="EMBL" id="AIW01846.1"/>
    </source>
</evidence>
<protein>
    <submittedName>
        <fullName evidence="1">Uncharacterized protein</fullName>
    </submittedName>
</protein>
<dbReference type="KEGG" id="vg:26632720"/>
<name>A0A0K0L9N7_9CAUD</name>
<sequence length="119" mass="13570">MATHKAIRDILSAATALAFAEVERLAREVFREDPNCMNFCMSMGSASFYREWIDCNDPDGDWPMNEYLSAEEVYEMSGSQAAKHLDSLLTEFGEALRLTGHPLKLTRMTEDSILRQTDW</sequence>
<reference evidence="2" key="1">
    <citation type="submission" date="2014-08" db="EMBL/GenBank/DDBJ databases">
        <authorList>
            <person name="Gozdek A."/>
            <person name="Dabrowski K."/>
            <person name="Lobocka M."/>
        </authorList>
    </citation>
    <scope>NUCLEOTIDE SEQUENCE [LARGE SCALE GENOMIC DNA]</scope>
</reference>
<keyword evidence="2" id="KW-1185">Reference proteome</keyword>
<dbReference type="RefSeq" id="YP_009206106.1">
    <property type="nucleotide sequence ID" value="NC_028882.1"/>
</dbReference>